<keyword evidence="4" id="KW-0378">Hydrolase</keyword>
<evidence type="ECO:0000313" key="8">
    <source>
        <dbReference type="EMBL" id="RDW14322.1"/>
    </source>
</evidence>
<dbReference type="RefSeq" id="WP_115754698.1">
    <property type="nucleotide sequence ID" value="NZ_QFCQ01000010.1"/>
</dbReference>
<evidence type="ECO:0000256" key="7">
    <source>
        <dbReference type="SAM" id="MobiDB-lite"/>
    </source>
</evidence>
<dbReference type="GO" id="GO:0004176">
    <property type="term" value="F:ATP-dependent peptidase activity"/>
    <property type="evidence" value="ECO:0007669"/>
    <property type="project" value="InterPro"/>
</dbReference>
<name>A0A3D8PFA7_9RHOB</name>
<keyword evidence="3" id="KW-0645">Protease</keyword>
<dbReference type="GO" id="GO:0006515">
    <property type="term" value="P:protein quality control for misfolded or incompletely synthesized proteins"/>
    <property type="evidence" value="ECO:0007669"/>
    <property type="project" value="TreeGrafter"/>
</dbReference>
<dbReference type="GO" id="GO:0009368">
    <property type="term" value="C:endopeptidase Clp complex"/>
    <property type="evidence" value="ECO:0007669"/>
    <property type="project" value="TreeGrafter"/>
</dbReference>
<dbReference type="SUPFAM" id="SSF52096">
    <property type="entry name" value="ClpP/crotonase"/>
    <property type="match status" value="1"/>
</dbReference>
<dbReference type="AlphaFoldDB" id="A0A3D8PFA7"/>
<keyword evidence="5" id="KW-0720">Serine protease</keyword>
<dbReference type="GO" id="GO:0051117">
    <property type="term" value="F:ATPase binding"/>
    <property type="evidence" value="ECO:0007669"/>
    <property type="project" value="TreeGrafter"/>
</dbReference>
<evidence type="ECO:0000256" key="1">
    <source>
        <dbReference type="ARBA" id="ARBA00007039"/>
    </source>
</evidence>
<dbReference type="Proteomes" id="UP000256679">
    <property type="component" value="Unassembled WGS sequence"/>
</dbReference>
<organism evidence="8 9">
    <name type="scientific">Paracoccus thiocyanatus</name>
    <dbReference type="NCBI Taxonomy" id="34006"/>
    <lineage>
        <taxon>Bacteria</taxon>
        <taxon>Pseudomonadati</taxon>
        <taxon>Pseudomonadota</taxon>
        <taxon>Alphaproteobacteria</taxon>
        <taxon>Rhodobacterales</taxon>
        <taxon>Paracoccaceae</taxon>
        <taxon>Paracoccus</taxon>
    </lineage>
</organism>
<dbReference type="InterPro" id="IPR029045">
    <property type="entry name" value="ClpP/crotonase-like_dom_sf"/>
</dbReference>
<dbReference type="PANTHER" id="PTHR10381:SF70">
    <property type="entry name" value="ATP-DEPENDENT CLP PROTEASE PROTEOLYTIC SUBUNIT"/>
    <property type="match status" value="1"/>
</dbReference>
<gene>
    <name evidence="8" type="ORF">DIE28_03360</name>
</gene>
<dbReference type="GO" id="GO:0004252">
    <property type="term" value="F:serine-type endopeptidase activity"/>
    <property type="evidence" value="ECO:0007669"/>
    <property type="project" value="InterPro"/>
</dbReference>
<evidence type="ECO:0000256" key="2">
    <source>
        <dbReference type="ARBA" id="ARBA00022490"/>
    </source>
</evidence>
<reference evidence="8 9" key="1">
    <citation type="submission" date="2018-05" db="EMBL/GenBank/DDBJ databases">
        <title>Whole genome sequencing of Paracoccus thiocyanatus SST.</title>
        <authorList>
            <person name="Ghosh W."/>
            <person name="Rameez M.J."/>
            <person name="Roy C."/>
        </authorList>
    </citation>
    <scope>NUCLEOTIDE SEQUENCE [LARGE SCALE GENOMIC DNA]</scope>
    <source>
        <strain evidence="8 9">SST</strain>
    </source>
</reference>
<sequence length="288" mass="29896">MSLRDLPAGPVLPRPAAFQADAPSDALVRWAEMPVAVQVTSVTESDSTITIFDVIGEDDMGGGVSLRRIAAALSRIGPQAVTVQINSPGGDMFEGIAIYNLLRAHPAAVTVEVLGLAASAASIIAMAGDEIHMSPGSFLMLHNAWGVVIGNRHDMAEAAALFESFDAALAGIYAARSGRPQVEIAALLDAETFLGAEEAITAGMADGMVEGSAAGPLARSPQSGAQSRPDIQARRRIDAALAQQGIPRSARRAMLRDLTGTRNAAEPATQNAGIPLSAIRQLIDTIRS</sequence>
<dbReference type="PANTHER" id="PTHR10381">
    <property type="entry name" value="ATP-DEPENDENT CLP PROTEASE PROTEOLYTIC SUBUNIT"/>
    <property type="match status" value="1"/>
</dbReference>
<comment type="similarity">
    <text evidence="1 6">Belongs to the peptidase S14 family.</text>
</comment>
<evidence type="ECO:0000313" key="9">
    <source>
        <dbReference type="Proteomes" id="UP000256679"/>
    </source>
</evidence>
<dbReference type="NCBIfam" id="NF045542">
    <property type="entry name" value="Clp_rel_HeadMat"/>
    <property type="match status" value="1"/>
</dbReference>
<evidence type="ECO:0000256" key="6">
    <source>
        <dbReference type="RuleBase" id="RU003567"/>
    </source>
</evidence>
<comment type="caution">
    <text evidence="8">The sequence shown here is derived from an EMBL/GenBank/DDBJ whole genome shotgun (WGS) entry which is preliminary data.</text>
</comment>
<evidence type="ECO:0000256" key="4">
    <source>
        <dbReference type="ARBA" id="ARBA00022801"/>
    </source>
</evidence>
<dbReference type="Pfam" id="PF00574">
    <property type="entry name" value="CLP_protease"/>
    <property type="match status" value="1"/>
</dbReference>
<keyword evidence="9" id="KW-1185">Reference proteome</keyword>
<dbReference type="EMBL" id="QFCQ01000010">
    <property type="protein sequence ID" value="RDW14322.1"/>
    <property type="molecule type" value="Genomic_DNA"/>
</dbReference>
<feature type="region of interest" description="Disordered" evidence="7">
    <location>
        <begin position="212"/>
        <end position="231"/>
    </location>
</feature>
<accession>A0A3D8PFA7</accession>
<proteinExistence type="inferred from homology"/>
<dbReference type="Gene3D" id="3.90.226.10">
    <property type="entry name" value="2-enoyl-CoA Hydratase, Chain A, domain 1"/>
    <property type="match status" value="1"/>
</dbReference>
<evidence type="ECO:0000256" key="3">
    <source>
        <dbReference type="ARBA" id="ARBA00022670"/>
    </source>
</evidence>
<dbReference type="InterPro" id="IPR023562">
    <property type="entry name" value="ClpP/TepA"/>
</dbReference>
<evidence type="ECO:0000256" key="5">
    <source>
        <dbReference type="ARBA" id="ARBA00022825"/>
    </source>
</evidence>
<dbReference type="InterPro" id="IPR001907">
    <property type="entry name" value="ClpP"/>
</dbReference>
<keyword evidence="2" id="KW-0963">Cytoplasm</keyword>
<dbReference type="CDD" id="cd07016">
    <property type="entry name" value="S14_ClpP_1"/>
    <property type="match status" value="1"/>
</dbReference>
<dbReference type="PRINTS" id="PR00127">
    <property type="entry name" value="CLPPROTEASEP"/>
</dbReference>
<protein>
    <recommendedName>
        <fullName evidence="6">ATP-dependent Clp protease proteolytic subunit</fullName>
    </recommendedName>
</protein>